<evidence type="ECO:0000256" key="6">
    <source>
        <dbReference type="ARBA" id="ARBA00022825"/>
    </source>
</evidence>
<dbReference type="RefSeq" id="WP_253886389.1">
    <property type="nucleotide sequence ID" value="NZ_BAAAVB010000004.1"/>
</dbReference>
<dbReference type="EMBL" id="JAMTCO010000004">
    <property type="protein sequence ID" value="MCP2269391.1"/>
    <property type="molecule type" value="Genomic_DNA"/>
</dbReference>
<keyword evidence="5" id="KW-0378">Hydrolase</keyword>
<dbReference type="SUPFAM" id="SSF52096">
    <property type="entry name" value="ClpP/crotonase"/>
    <property type="match status" value="1"/>
</dbReference>
<feature type="compositionally biased region" description="Basic and acidic residues" evidence="7">
    <location>
        <begin position="612"/>
        <end position="622"/>
    </location>
</feature>
<evidence type="ECO:0000256" key="3">
    <source>
        <dbReference type="ARBA" id="ARBA00022490"/>
    </source>
</evidence>
<organism evidence="9 10">
    <name type="scientific">Actinokineospora diospyrosa</name>
    <dbReference type="NCBI Taxonomy" id="103728"/>
    <lineage>
        <taxon>Bacteria</taxon>
        <taxon>Bacillati</taxon>
        <taxon>Actinomycetota</taxon>
        <taxon>Actinomycetes</taxon>
        <taxon>Pseudonocardiales</taxon>
        <taxon>Pseudonocardiaceae</taxon>
        <taxon>Actinokineospora</taxon>
    </lineage>
</organism>
<dbReference type="Pfam" id="PF26549">
    <property type="entry name" value="Tricorn_N"/>
    <property type="match status" value="1"/>
</dbReference>
<sequence>MTYLRWPDLHGDRIVFVAGAALWTAPVTGGLASLLVRGEVSTPRFSPDGALVAYADPEVSTIRLSSDGVPARRLTSDGVPAEVAGWVGGRIVYASSARQPVPVARLHTVDLEGVVEPYGSMRAGAVAFGPGLVAVRTGLGDQARRKRYRGGAAGALWVSDGGRFRRLDLPPGVDAPCWVGERLYFLSDHEGVGQVCSCAPDGSDLTVHTSGEYYARALAGDGQRLVFQRAGAIFLLDPATHDEWEAPVAVPEESIADVEVPAAGNLGSLDISPDGSRLAITVRGRAVSVDVESGAAREHGDPDVRHRLVSWLDSQRLLGVASAGREHERLVVFGDGPVPHGDLGVITELAVHPNGTRVALATGRQELLLVELSDATVTLLARNNFDPVRDLTWSPDGVWLACSFPESPHTASIWLFDRHGHTRQARVPLGVDRSPSFSDDRTLHFTGPGEFTSQIGPAGEIAVRAVSTWFAMDLDSGQVKAMRAGECRQVLATTDGVVTRAADGSLSTDPPTRADAVLVSADRTTVVCLDRGALRIAGRPLDLADIRVEISPRAQWRQMFGEAWRLQREHVWDTARVGAAWDTAWERYAPLVERVRTRAELSDLLAELHGELSASHTDERPPRRGPVPDRGPWHTAWVTANRRRVHGVSGGRIGYLHLPDLGKRGFTRFREAMVTEGGLAGLVVDVRGNEGGHASWQVLDELSRRQRGSRVSRYGRARAWPAPAPEALVVVADEYTGSDGELFCAAFRAAGLGPIVGARTWGGAVGVRPRHSLVDGAVTTQPEFAFEVGEPIEGRGVSPDVAVDAQPHGPGCLDPQLDSAVALLLARLRLLPRSGDPVCRSCYRGSRWGTSEGEIG</sequence>
<dbReference type="Pfam" id="PF26550">
    <property type="entry name" value="Tricorn_2nd"/>
    <property type="match status" value="1"/>
</dbReference>
<dbReference type="SMART" id="SM00245">
    <property type="entry name" value="TSPc"/>
    <property type="match status" value="1"/>
</dbReference>
<evidence type="ECO:0000313" key="10">
    <source>
        <dbReference type="Proteomes" id="UP001205185"/>
    </source>
</evidence>
<dbReference type="Pfam" id="PF03572">
    <property type="entry name" value="Peptidase_S41"/>
    <property type="match status" value="1"/>
</dbReference>
<name>A0ABT1IA28_9PSEU</name>
<evidence type="ECO:0000313" key="9">
    <source>
        <dbReference type="EMBL" id="MCP2269391.1"/>
    </source>
</evidence>
<dbReference type="Gene3D" id="3.90.226.10">
    <property type="entry name" value="2-enoyl-CoA Hydratase, Chain A, domain 1"/>
    <property type="match status" value="1"/>
</dbReference>
<keyword evidence="4" id="KW-0645">Protease</keyword>
<evidence type="ECO:0000256" key="2">
    <source>
        <dbReference type="ARBA" id="ARBA00008524"/>
    </source>
</evidence>
<keyword evidence="3" id="KW-0963">Cytoplasm</keyword>
<dbReference type="SUPFAM" id="SSF82171">
    <property type="entry name" value="DPP6 N-terminal domain-like"/>
    <property type="match status" value="1"/>
</dbReference>
<comment type="subcellular location">
    <subcellularLocation>
        <location evidence="1">Cytoplasm</location>
    </subcellularLocation>
</comment>
<dbReference type="PANTHER" id="PTHR43253">
    <property type="entry name" value="TRICORN PROTEASE HOMOLOG 2-RELATED"/>
    <property type="match status" value="1"/>
</dbReference>
<dbReference type="InterPro" id="IPR005151">
    <property type="entry name" value="Tail-specific_protease"/>
</dbReference>
<dbReference type="InterPro" id="IPR029045">
    <property type="entry name" value="ClpP/crotonase-like_dom_sf"/>
</dbReference>
<accession>A0ABT1IA28</accession>
<dbReference type="Gene3D" id="3.30.750.44">
    <property type="match status" value="1"/>
</dbReference>
<dbReference type="Gene3D" id="2.120.10.60">
    <property type="entry name" value="Tricorn protease N-terminal domain"/>
    <property type="match status" value="1"/>
</dbReference>
<dbReference type="Pfam" id="PF14684">
    <property type="entry name" value="Tricorn_C1"/>
    <property type="match status" value="1"/>
</dbReference>
<comment type="similarity">
    <text evidence="2">Belongs to the peptidase S41B family.</text>
</comment>
<proteinExistence type="inferred from homology"/>
<evidence type="ECO:0000256" key="5">
    <source>
        <dbReference type="ARBA" id="ARBA00022801"/>
    </source>
</evidence>
<dbReference type="Gene3D" id="2.130.10.10">
    <property type="entry name" value="YVTN repeat-like/Quinoprotein amine dehydrogenase"/>
    <property type="match status" value="1"/>
</dbReference>
<dbReference type="InterPro" id="IPR012393">
    <property type="entry name" value="Tricorn_protease"/>
</dbReference>
<keyword evidence="6" id="KW-0720">Serine protease</keyword>
<evidence type="ECO:0000259" key="8">
    <source>
        <dbReference type="SMART" id="SM00245"/>
    </source>
</evidence>
<gene>
    <name evidence="9" type="ORF">LV75_001879</name>
</gene>
<dbReference type="Proteomes" id="UP001205185">
    <property type="component" value="Unassembled WGS sequence"/>
</dbReference>
<dbReference type="PANTHER" id="PTHR43253:SF1">
    <property type="entry name" value="TRICORN PROTEASE HOMOLOG 2-RELATED"/>
    <property type="match status" value="1"/>
</dbReference>
<comment type="caution">
    <text evidence="9">The sequence shown here is derived from an EMBL/GenBank/DDBJ whole genome shotgun (WGS) entry which is preliminary data.</text>
</comment>
<feature type="region of interest" description="Disordered" evidence="7">
    <location>
        <begin position="612"/>
        <end position="632"/>
    </location>
</feature>
<dbReference type="CDD" id="cd07562">
    <property type="entry name" value="Peptidase_S41_TRI"/>
    <property type="match status" value="1"/>
</dbReference>
<keyword evidence="10" id="KW-1185">Reference proteome</keyword>
<evidence type="ECO:0000256" key="7">
    <source>
        <dbReference type="SAM" id="MobiDB-lite"/>
    </source>
</evidence>
<feature type="domain" description="Tail specific protease" evidence="8">
    <location>
        <begin position="609"/>
        <end position="804"/>
    </location>
</feature>
<evidence type="ECO:0000256" key="1">
    <source>
        <dbReference type="ARBA" id="ARBA00004496"/>
    </source>
</evidence>
<evidence type="ECO:0000256" key="4">
    <source>
        <dbReference type="ARBA" id="ARBA00022670"/>
    </source>
</evidence>
<dbReference type="InterPro" id="IPR028204">
    <property type="entry name" value="Tricorn_C1"/>
</dbReference>
<dbReference type="InterPro" id="IPR015943">
    <property type="entry name" value="WD40/YVTN_repeat-like_dom_sf"/>
</dbReference>
<reference evidence="9 10" key="1">
    <citation type="submission" date="2022-06" db="EMBL/GenBank/DDBJ databases">
        <title>Genomic Encyclopedia of Archaeal and Bacterial Type Strains, Phase II (KMG-II): from individual species to whole genera.</title>
        <authorList>
            <person name="Goeker M."/>
        </authorList>
    </citation>
    <scope>NUCLEOTIDE SEQUENCE [LARGE SCALE GENOMIC DNA]</scope>
    <source>
        <strain evidence="9 10">DSM 44255</strain>
    </source>
</reference>
<protein>
    <submittedName>
        <fullName evidence="9">Peptidase family S41</fullName>
    </submittedName>
</protein>